<keyword evidence="2" id="KW-1185">Reference proteome</keyword>
<evidence type="ECO:0000313" key="1">
    <source>
        <dbReference type="EMBL" id="QKR00875.1"/>
    </source>
</evidence>
<organism evidence="1 2">
    <name type="scientific">Metallosphaera tengchongensis</name>
    <dbReference type="NCBI Taxonomy" id="1532350"/>
    <lineage>
        <taxon>Archaea</taxon>
        <taxon>Thermoproteota</taxon>
        <taxon>Thermoprotei</taxon>
        <taxon>Sulfolobales</taxon>
        <taxon>Sulfolobaceae</taxon>
        <taxon>Metallosphaera</taxon>
    </lineage>
</organism>
<dbReference type="RefSeq" id="WP_174632306.1">
    <property type="nucleotide sequence ID" value="NZ_CP049074.1"/>
</dbReference>
<dbReference type="EMBL" id="CP049074">
    <property type="protein sequence ID" value="QKR00875.1"/>
    <property type="molecule type" value="Genomic_DNA"/>
</dbReference>
<dbReference type="AlphaFoldDB" id="A0A6N0NXD5"/>
<dbReference type="Proteomes" id="UP000509301">
    <property type="component" value="Chromosome"/>
</dbReference>
<reference evidence="1 2" key="1">
    <citation type="submission" date="2020-02" db="EMBL/GenBank/DDBJ databases">
        <title>Comparative genome analysis reveals the metabolism and evolution of the thermophilic archaeal genus Metallosphaera.</title>
        <authorList>
            <person name="Jiang C."/>
        </authorList>
    </citation>
    <scope>NUCLEOTIDE SEQUENCE [LARGE SCALE GENOMIC DNA]</scope>
    <source>
        <strain evidence="1 2">Ric-A</strain>
    </source>
</reference>
<dbReference type="KEGG" id="mten:GWK48_11210"/>
<protein>
    <submittedName>
        <fullName evidence="1">Uncharacterized protein</fullName>
    </submittedName>
</protein>
<sequence>MGVNTANPFDVPAVLLEYLDNLIKNVKKIPSESRDELYLMQNYRLQ</sequence>
<gene>
    <name evidence="1" type="ORF">GWK48_11210</name>
</gene>
<evidence type="ECO:0000313" key="2">
    <source>
        <dbReference type="Proteomes" id="UP000509301"/>
    </source>
</evidence>
<name>A0A6N0NXD5_9CREN</name>
<dbReference type="GeneID" id="71841591"/>
<accession>A0A6N0NXD5</accession>
<proteinExistence type="predicted"/>